<dbReference type="Pfam" id="PF03741">
    <property type="entry name" value="TerC"/>
    <property type="match status" value="1"/>
</dbReference>
<dbReference type="InterPro" id="IPR005496">
    <property type="entry name" value="Integral_membrane_TerC"/>
</dbReference>
<keyword evidence="1" id="KW-0472">Membrane</keyword>
<dbReference type="GO" id="GO:0016020">
    <property type="term" value="C:membrane"/>
    <property type="evidence" value="ECO:0007669"/>
    <property type="project" value="InterPro"/>
</dbReference>
<dbReference type="EMBL" id="UINC01217302">
    <property type="protein sequence ID" value="SVE43843.1"/>
    <property type="molecule type" value="Genomic_DNA"/>
</dbReference>
<feature type="transmembrane region" description="Helical" evidence="1">
    <location>
        <begin position="44"/>
        <end position="65"/>
    </location>
</feature>
<keyword evidence="1" id="KW-1133">Transmembrane helix</keyword>
<reference evidence="2" key="1">
    <citation type="submission" date="2018-05" db="EMBL/GenBank/DDBJ databases">
        <authorList>
            <person name="Lanie J.A."/>
            <person name="Ng W.-L."/>
            <person name="Kazmierczak K.M."/>
            <person name="Andrzejewski T.M."/>
            <person name="Davidsen T.M."/>
            <person name="Wayne K.J."/>
            <person name="Tettelin H."/>
            <person name="Glass J.I."/>
            <person name="Rusch D."/>
            <person name="Podicherti R."/>
            <person name="Tsui H.-C.T."/>
            <person name="Winkler M.E."/>
        </authorList>
    </citation>
    <scope>NUCLEOTIDE SEQUENCE</scope>
</reference>
<evidence type="ECO:0008006" key="3">
    <source>
        <dbReference type="Google" id="ProtNLM"/>
    </source>
</evidence>
<feature type="transmembrane region" description="Helical" evidence="1">
    <location>
        <begin position="6"/>
        <end position="32"/>
    </location>
</feature>
<organism evidence="2">
    <name type="scientific">marine metagenome</name>
    <dbReference type="NCBI Taxonomy" id="408172"/>
    <lineage>
        <taxon>unclassified sequences</taxon>
        <taxon>metagenomes</taxon>
        <taxon>ecological metagenomes</taxon>
    </lineage>
</organism>
<accession>A0A383DHQ4</accession>
<evidence type="ECO:0000313" key="2">
    <source>
        <dbReference type="EMBL" id="SVE43843.1"/>
    </source>
</evidence>
<gene>
    <name evidence="2" type="ORF">METZ01_LOCUS496697</name>
</gene>
<dbReference type="AlphaFoldDB" id="A0A383DHQ4"/>
<evidence type="ECO:0000256" key="1">
    <source>
        <dbReference type="SAM" id="Phobius"/>
    </source>
</evidence>
<name>A0A383DHQ4_9ZZZZ</name>
<sequence length="96" mass="10410">METELIGLFALLIGLELILGVDNVLVIAILVARLPEESRSMARLIGLGFALVARIAMIIGGLKLIELKDSVWSNGPDWFTFSIRDLALMAGGLFLI</sequence>
<keyword evidence="1" id="KW-0812">Transmembrane</keyword>
<protein>
    <recommendedName>
        <fullName evidence="3">TerC family protein</fullName>
    </recommendedName>
</protein>
<feature type="non-terminal residue" evidence="2">
    <location>
        <position position="96"/>
    </location>
</feature>
<proteinExistence type="predicted"/>